<evidence type="ECO:0000313" key="2">
    <source>
        <dbReference type="EMBL" id="PWB97554.1"/>
    </source>
</evidence>
<keyword evidence="1" id="KW-1133">Transmembrane helix</keyword>
<keyword evidence="1" id="KW-0472">Membrane</keyword>
<name>A0A2U1T0Z3_9MICO</name>
<accession>A0A2U1T0Z3</accession>
<feature type="transmembrane region" description="Helical" evidence="1">
    <location>
        <begin position="88"/>
        <end position="113"/>
    </location>
</feature>
<dbReference type="EMBL" id="QEEX01000001">
    <property type="protein sequence ID" value="PWB97554.1"/>
    <property type="molecule type" value="Genomic_DNA"/>
</dbReference>
<reference evidence="3" key="1">
    <citation type="submission" date="2018-04" db="EMBL/GenBank/DDBJ databases">
        <authorList>
            <person name="Liu S."/>
            <person name="Wang Z."/>
            <person name="Li J."/>
        </authorList>
    </citation>
    <scope>NUCLEOTIDE SEQUENCE [LARGE SCALE GENOMIC DNA]</scope>
    <source>
        <strain evidence="3">S1194</strain>
    </source>
</reference>
<keyword evidence="1" id="KW-0812">Transmembrane</keyword>
<keyword evidence="3" id="KW-1185">Reference proteome</keyword>
<feature type="transmembrane region" description="Helical" evidence="1">
    <location>
        <begin position="34"/>
        <end position="55"/>
    </location>
</feature>
<organism evidence="2 3">
    <name type="scientific">Homoserinimonas hongtaonis</name>
    <dbReference type="NCBI Taxonomy" id="2079791"/>
    <lineage>
        <taxon>Bacteria</taxon>
        <taxon>Bacillati</taxon>
        <taxon>Actinomycetota</taxon>
        <taxon>Actinomycetes</taxon>
        <taxon>Micrococcales</taxon>
        <taxon>Microbacteriaceae</taxon>
        <taxon>Homoserinimonas</taxon>
    </lineage>
</organism>
<dbReference type="AlphaFoldDB" id="A0A2U1T0Z3"/>
<feature type="transmembrane region" description="Helical" evidence="1">
    <location>
        <begin position="157"/>
        <end position="178"/>
    </location>
</feature>
<dbReference type="Proteomes" id="UP000244978">
    <property type="component" value="Unassembled WGS sequence"/>
</dbReference>
<comment type="caution">
    <text evidence="2">The sequence shown here is derived from an EMBL/GenBank/DDBJ whole genome shotgun (WGS) entry which is preliminary data.</text>
</comment>
<gene>
    <name evidence="2" type="ORF">DF220_06715</name>
</gene>
<protein>
    <submittedName>
        <fullName evidence="2">Uncharacterized protein</fullName>
    </submittedName>
</protein>
<sequence length="255" mass="27262">MIPIAVAVIAVGAPVVWGTVQVQQFAMSSQLNVFILYMGSPLVLVIPFLAAWAGNARLHAELGHRHVANLRSRLSVVAFLRARLVSSFLLPCVIFGASVLVIYAIAFLIWPLLGDPFIDPSINLLSSGQDVADYEQSLTAFTQLMAFGSPVFGAVSALWFGFAAGIYGAFAAAALVLLQNRMLAMLLPLGMYMIQTIAAAILVGPYAGLLYSLAPFGLQQAPIPTTAAPTVLLALGVAAVWVWIFRHPRDLLSLR</sequence>
<feature type="transmembrane region" description="Helical" evidence="1">
    <location>
        <begin position="190"/>
        <end position="214"/>
    </location>
</feature>
<feature type="transmembrane region" description="Helical" evidence="1">
    <location>
        <begin position="226"/>
        <end position="245"/>
    </location>
</feature>
<evidence type="ECO:0000256" key="1">
    <source>
        <dbReference type="SAM" id="Phobius"/>
    </source>
</evidence>
<proteinExistence type="predicted"/>
<evidence type="ECO:0000313" key="3">
    <source>
        <dbReference type="Proteomes" id="UP000244978"/>
    </source>
</evidence>